<evidence type="ECO:0000256" key="2">
    <source>
        <dbReference type="ARBA" id="ARBA00010671"/>
    </source>
</evidence>
<dbReference type="PROSITE" id="PS00703">
    <property type="entry name" value="OKR_DC_1"/>
    <property type="match status" value="1"/>
</dbReference>
<dbReference type="KEGG" id="dru:Desru_0110"/>
<reference evidence="8" key="1">
    <citation type="submission" date="2011-05" db="EMBL/GenBank/DDBJ databases">
        <title>Complete sequence of Desulfotomaculum ruminis DSM 2154.</title>
        <authorList>
            <person name="Lucas S."/>
            <person name="Copeland A."/>
            <person name="Lapidus A."/>
            <person name="Cheng J.-F."/>
            <person name="Goodwin L."/>
            <person name="Pitluck S."/>
            <person name="Lu M."/>
            <person name="Detter J.C."/>
            <person name="Han C."/>
            <person name="Tapia R."/>
            <person name="Land M."/>
            <person name="Hauser L."/>
            <person name="Kyrpides N."/>
            <person name="Ivanova N."/>
            <person name="Mikhailova N."/>
            <person name="Pagani I."/>
            <person name="Stams A.J.M."/>
            <person name="Plugge C.M."/>
            <person name="Muyzer G."/>
            <person name="Kuever J."/>
            <person name="Parshina S.N."/>
            <person name="Ivanova A.E."/>
            <person name="Nazina T.N."/>
            <person name="Brambilla E."/>
            <person name="Spring S."/>
            <person name="Klenk H.-P."/>
            <person name="Woyke T."/>
        </authorList>
    </citation>
    <scope>NUCLEOTIDE SEQUENCE [LARGE SCALE GENOMIC DNA]</scope>
    <source>
        <strain evidence="8">ATCC 23193 / DSM 2154 / NCIB 8452 / DL</strain>
    </source>
</reference>
<dbReference type="InterPro" id="IPR052357">
    <property type="entry name" value="Orn_Lys_Arg_decarboxylase-I"/>
</dbReference>
<dbReference type="Gene3D" id="3.40.640.10">
    <property type="entry name" value="Type I PLP-dependent aspartate aminotransferase-like (Major domain)"/>
    <property type="match status" value="1"/>
</dbReference>
<name>F6DLW8_DESRL</name>
<dbReference type="SUPFAM" id="SSF55904">
    <property type="entry name" value="Ornithine decarboxylase C-terminal domain"/>
    <property type="match status" value="1"/>
</dbReference>
<dbReference type="Pfam" id="PF03711">
    <property type="entry name" value="OKR_DC_1_C"/>
    <property type="match status" value="1"/>
</dbReference>
<sequence length="482" mass="53294">MEQKNAPLWESLLKQKFAGSAQLHIPGHRSGQAIPTEFLNLAGTGIFQLDLTEIPGLDDLHDPRQAIAEAQKLAAELYGAEKSFFLVNGTSGGLLALMLACCHQGDKIIVPRNAHKSIFSGLVLSGAAPVYYYPRIMKDFFCSNGPDVWQIKNKFKKEQGIKAVMAVHPTYYGIAGDLPKVADCCRENNVPLLVDEAHGSHLKFHRNLPPDALSCGADAVVQSMHKMGGSLTQSSLLHIQGPYLDRKRLAEALRMVQSSSPSYLLMASLDLARRQLALKGEELMGKALEKALWCRERLEKLKGVKVLNQAYLDGDGARYFDRTRLTFSLQDLGFSGYQVSQQLEQKYGVFVEMADIACVVAVISLGTTWEDCRRLMHGIEELTRSQTQTVSRFYPETFMLPEPVSHLTPREAWLRPSVTIPLEQSLGSISAATVAVYPPGIPALCPGEEITKDILEYLQEVRQKGYPCHGLEDSGLKVILEV</sequence>
<dbReference type="Pfam" id="PF01276">
    <property type="entry name" value="OKR_DC_1"/>
    <property type="match status" value="1"/>
</dbReference>
<comment type="similarity">
    <text evidence="2">Belongs to the Orn/Lys/Arg decarboxylase class-I family.</text>
</comment>
<dbReference type="STRING" id="696281.Desru_0110"/>
<reference evidence="7 8" key="2">
    <citation type="journal article" date="2012" name="Stand. Genomic Sci.">
        <title>Complete genome sequence of the sulfate-reducing firmicute Desulfotomaculum ruminis type strain (DL(T)).</title>
        <authorList>
            <person name="Spring S."/>
            <person name="Visser M."/>
            <person name="Lu M."/>
            <person name="Copeland A."/>
            <person name="Lapidus A."/>
            <person name="Lucas S."/>
            <person name="Cheng J.F."/>
            <person name="Han C."/>
            <person name="Tapia R."/>
            <person name="Goodwin L.A."/>
            <person name="Pitluck S."/>
            <person name="Ivanova N."/>
            <person name="Land M."/>
            <person name="Hauser L."/>
            <person name="Larimer F."/>
            <person name="Rohde M."/>
            <person name="Goker M."/>
            <person name="Detter J.C."/>
            <person name="Kyrpides N.C."/>
            <person name="Woyke T."/>
            <person name="Schaap P.J."/>
            <person name="Plugge C.M."/>
            <person name="Muyzer G."/>
            <person name="Kuever J."/>
            <person name="Pereira I.A."/>
            <person name="Parshina S.N."/>
            <person name="Bernier-Latmani R."/>
            <person name="Stams A.J."/>
            <person name="Klenk H.P."/>
        </authorList>
    </citation>
    <scope>NUCLEOTIDE SEQUENCE [LARGE SCALE GENOMIC DNA]</scope>
    <source>
        <strain evidence="8">ATCC 23193 / DSM 2154 / NCIB 8452 / DL</strain>
    </source>
</reference>
<protein>
    <submittedName>
        <fullName evidence="7">Orn/Lys/Arg decarboxylase major region</fullName>
    </submittedName>
</protein>
<gene>
    <name evidence="7" type="ordered locus">Desru_0110</name>
</gene>
<keyword evidence="8" id="KW-1185">Reference proteome</keyword>
<evidence type="ECO:0000313" key="8">
    <source>
        <dbReference type="Proteomes" id="UP000009234"/>
    </source>
</evidence>
<evidence type="ECO:0000256" key="3">
    <source>
        <dbReference type="ARBA" id="ARBA00022793"/>
    </source>
</evidence>
<dbReference type="InterPro" id="IPR015421">
    <property type="entry name" value="PyrdxlP-dep_Trfase_major"/>
</dbReference>
<dbReference type="InterPro" id="IPR008286">
    <property type="entry name" value="Prn/Lys/Arg_de-COase_C"/>
</dbReference>
<evidence type="ECO:0000256" key="5">
    <source>
        <dbReference type="ARBA" id="ARBA00023239"/>
    </source>
</evidence>
<evidence type="ECO:0000313" key="7">
    <source>
        <dbReference type="EMBL" id="AEG58411.1"/>
    </source>
</evidence>
<evidence type="ECO:0000256" key="1">
    <source>
        <dbReference type="ARBA" id="ARBA00001933"/>
    </source>
</evidence>
<dbReference type="PANTHER" id="PTHR43277">
    <property type="entry name" value="ARGININE DECARBOXYLASE"/>
    <property type="match status" value="1"/>
</dbReference>
<keyword evidence="3" id="KW-0210">Decarboxylase</keyword>
<evidence type="ECO:0000256" key="4">
    <source>
        <dbReference type="ARBA" id="ARBA00022898"/>
    </source>
</evidence>
<dbReference type="InterPro" id="IPR015424">
    <property type="entry name" value="PyrdxlP-dep_Trfase"/>
</dbReference>
<keyword evidence="5" id="KW-0456">Lyase</keyword>
<dbReference type="Proteomes" id="UP000009234">
    <property type="component" value="Chromosome"/>
</dbReference>
<dbReference type="AlphaFoldDB" id="F6DLW8"/>
<feature type="domain" description="Orn/Lys/Arg decarboxylases family 1 pyridoxal-P attachment site" evidence="6">
    <location>
        <begin position="221"/>
        <end position="235"/>
    </location>
</feature>
<accession>F6DLW8</accession>
<comment type="cofactor">
    <cofactor evidence="1">
        <name>pyridoxal 5'-phosphate</name>
        <dbReference type="ChEBI" id="CHEBI:597326"/>
    </cofactor>
</comment>
<dbReference type="Gene3D" id="3.90.105.10">
    <property type="entry name" value="Molybdopterin biosynthesis moea protein, domain 2"/>
    <property type="match status" value="1"/>
</dbReference>
<proteinExistence type="inferred from homology"/>
<dbReference type="EMBL" id="CP002780">
    <property type="protein sequence ID" value="AEG58411.1"/>
    <property type="molecule type" value="Genomic_DNA"/>
</dbReference>
<dbReference type="OrthoDB" id="9815233at2"/>
<dbReference type="CDD" id="cd00615">
    <property type="entry name" value="Orn_deC_like"/>
    <property type="match status" value="1"/>
</dbReference>
<evidence type="ECO:0000259" key="6">
    <source>
        <dbReference type="PROSITE" id="PS00703"/>
    </source>
</evidence>
<dbReference type="eggNOG" id="COG1982">
    <property type="taxonomic scope" value="Bacteria"/>
</dbReference>
<dbReference type="GO" id="GO:0016831">
    <property type="term" value="F:carboxy-lyase activity"/>
    <property type="evidence" value="ECO:0007669"/>
    <property type="project" value="UniProtKB-KW"/>
</dbReference>
<dbReference type="InterPro" id="IPR000310">
    <property type="entry name" value="Orn/Lys/Arg_deCO2ase_major_dom"/>
</dbReference>
<dbReference type="InterPro" id="IPR036633">
    <property type="entry name" value="Prn/Lys/Arg_de-COase_C_sf"/>
</dbReference>
<organism evidence="7 8">
    <name type="scientific">Desulforamulus ruminis (strain ATCC 23193 / DSM 2154 / NCIMB 8452 / DL)</name>
    <name type="common">Desulfotomaculum ruminis</name>
    <dbReference type="NCBI Taxonomy" id="696281"/>
    <lineage>
        <taxon>Bacteria</taxon>
        <taxon>Bacillati</taxon>
        <taxon>Bacillota</taxon>
        <taxon>Clostridia</taxon>
        <taxon>Eubacteriales</taxon>
        <taxon>Peptococcaceae</taxon>
        <taxon>Desulforamulus</taxon>
    </lineage>
</organism>
<dbReference type="HOGENOM" id="CLU_025925_2_1_9"/>
<dbReference type="SUPFAM" id="SSF53383">
    <property type="entry name" value="PLP-dependent transferases"/>
    <property type="match status" value="1"/>
</dbReference>
<keyword evidence="4" id="KW-0663">Pyridoxal phosphate</keyword>
<dbReference type="PANTHER" id="PTHR43277:SF4">
    <property type="entry name" value="ARGININE DECARBOXYLASE"/>
    <property type="match status" value="1"/>
</dbReference>